<evidence type="ECO:0000313" key="6">
    <source>
        <dbReference type="EnsemblMetazoa" id="PPA41051.1"/>
    </source>
</evidence>
<dbReference type="PANTHER" id="PTHR22945:SF40">
    <property type="entry name" value="SERPENTINE RECEPTOR, CLASS D (DELTA)-RELATED"/>
    <property type="match status" value="1"/>
</dbReference>
<evidence type="ECO:0000256" key="1">
    <source>
        <dbReference type="ARBA" id="ARBA00004141"/>
    </source>
</evidence>
<dbReference type="Proteomes" id="UP000005239">
    <property type="component" value="Unassembled WGS sequence"/>
</dbReference>
<organism evidence="6 7">
    <name type="scientific">Pristionchus pacificus</name>
    <name type="common">Parasitic nematode worm</name>
    <dbReference type="NCBI Taxonomy" id="54126"/>
    <lineage>
        <taxon>Eukaryota</taxon>
        <taxon>Metazoa</taxon>
        <taxon>Ecdysozoa</taxon>
        <taxon>Nematoda</taxon>
        <taxon>Chromadorea</taxon>
        <taxon>Rhabditida</taxon>
        <taxon>Rhabditina</taxon>
        <taxon>Diplogasteromorpha</taxon>
        <taxon>Diplogasteroidea</taxon>
        <taxon>Neodiplogasteridae</taxon>
        <taxon>Pristionchus</taxon>
    </lineage>
</organism>
<name>A0A2A6CNF7_PRIPA</name>
<gene>
    <name evidence="6" type="primary">WBGene00279420</name>
</gene>
<keyword evidence="5" id="KW-0472">Membrane</keyword>
<dbReference type="InterPro" id="IPR019421">
    <property type="entry name" value="7TM_GPCR_serpentine_rcpt_Srd"/>
</dbReference>
<evidence type="ECO:0000256" key="4">
    <source>
        <dbReference type="ARBA" id="ARBA00022989"/>
    </source>
</evidence>
<reference evidence="7" key="1">
    <citation type="journal article" date="2008" name="Nat. Genet.">
        <title>The Pristionchus pacificus genome provides a unique perspective on nematode lifestyle and parasitism.</title>
        <authorList>
            <person name="Dieterich C."/>
            <person name="Clifton S.W."/>
            <person name="Schuster L.N."/>
            <person name="Chinwalla A."/>
            <person name="Delehaunty K."/>
            <person name="Dinkelacker I."/>
            <person name="Fulton L."/>
            <person name="Fulton R."/>
            <person name="Godfrey J."/>
            <person name="Minx P."/>
            <person name="Mitreva M."/>
            <person name="Roeseler W."/>
            <person name="Tian H."/>
            <person name="Witte H."/>
            <person name="Yang S.P."/>
            <person name="Wilson R.K."/>
            <person name="Sommer R.J."/>
        </authorList>
    </citation>
    <scope>NUCLEOTIDE SEQUENCE [LARGE SCALE GENOMIC DNA]</scope>
    <source>
        <strain evidence="7">PS312</strain>
    </source>
</reference>
<sequence>MSRRRLILLHICRCNREFLPYFQHVMLEEDTIHVVVILTMDLLALLANGVFIFLIKYKTPKNLTAYSNILFIIACVDLFSALCSALCVPRVLTAAGQIVFVHVGPCILVGPKLCHLVFAGFAQCVGLSVLLLLIFVIYRLRILRTETRFDRAVVNEQLQRAATGAAVFAAAAMPLFYFSGSFDVPVI</sequence>
<dbReference type="Pfam" id="PF10317">
    <property type="entry name" value="7TM_GPCR_Srd"/>
    <property type="match status" value="1"/>
</dbReference>
<dbReference type="InterPro" id="IPR050920">
    <property type="entry name" value="Nematode_rcpt-like_delta"/>
</dbReference>
<evidence type="ECO:0000256" key="3">
    <source>
        <dbReference type="ARBA" id="ARBA00022692"/>
    </source>
</evidence>
<accession>A0A8R1UUR7</accession>
<evidence type="ECO:0000256" key="2">
    <source>
        <dbReference type="ARBA" id="ARBA00009166"/>
    </source>
</evidence>
<comment type="subcellular location">
    <subcellularLocation>
        <location evidence="1">Membrane</location>
        <topology evidence="1">Multi-pass membrane protein</topology>
    </subcellularLocation>
</comment>
<reference evidence="6" key="2">
    <citation type="submission" date="2022-06" db="UniProtKB">
        <authorList>
            <consortium name="EnsemblMetazoa"/>
        </authorList>
    </citation>
    <scope>IDENTIFICATION</scope>
    <source>
        <strain evidence="6">PS312</strain>
    </source>
</reference>
<dbReference type="PANTHER" id="PTHR22945">
    <property type="entry name" value="SERPENTINE RECEPTOR, CLASS D DELTA"/>
    <property type="match status" value="1"/>
</dbReference>
<protein>
    <submittedName>
        <fullName evidence="6">G protein-coupled receptor</fullName>
    </submittedName>
</protein>
<dbReference type="EnsemblMetazoa" id="PPA41051.1">
    <property type="protein sequence ID" value="PPA41051.1"/>
    <property type="gene ID" value="WBGene00279420"/>
</dbReference>
<evidence type="ECO:0000256" key="5">
    <source>
        <dbReference type="ARBA" id="ARBA00023136"/>
    </source>
</evidence>
<keyword evidence="7" id="KW-1185">Reference proteome</keyword>
<proteinExistence type="inferred from homology"/>
<keyword evidence="4" id="KW-1133">Transmembrane helix</keyword>
<keyword evidence="3" id="KW-0812">Transmembrane</keyword>
<dbReference type="AlphaFoldDB" id="A0A2A6CNF7"/>
<dbReference type="GO" id="GO:0016020">
    <property type="term" value="C:membrane"/>
    <property type="evidence" value="ECO:0007669"/>
    <property type="project" value="UniProtKB-SubCell"/>
</dbReference>
<accession>A0A2A6CNF7</accession>
<dbReference type="SUPFAM" id="SSF81321">
    <property type="entry name" value="Family A G protein-coupled receptor-like"/>
    <property type="match status" value="1"/>
</dbReference>
<evidence type="ECO:0000313" key="7">
    <source>
        <dbReference type="Proteomes" id="UP000005239"/>
    </source>
</evidence>
<comment type="similarity">
    <text evidence="2">Belongs to the nematode receptor-like protein srd family.</text>
</comment>